<feature type="region of interest" description="Disordered" evidence="1">
    <location>
        <begin position="72"/>
        <end position="98"/>
    </location>
</feature>
<dbReference type="EMBL" id="FXTY01000003">
    <property type="protein sequence ID" value="SMP19245.1"/>
    <property type="molecule type" value="Genomic_DNA"/>
</dbReference>
<comment type="caution">
    <text evidence="2">The sequence shown here is derived from an EMBL/GenBank/DDBJ whole genome shotgun (WGS) entry which is preliminary data.</text>
</comment>
<evidence type="ECO:0000313" key="2">
    <source>
        <dbReference type="EMBL" id="SMP19245.1"/>
    </source>
</evidence>
<accession>A0ABY1NVG5</accession>
<evidence type="ECO:0000256" key="1">
    <source>
        <dbReference type="SAM" id="MobiDB-lite"/>
    </source>
</evidence>
<dbReference type="RefSeq" id="WP_283425829.1">
    <property type="nucleotide sequence ID" value="NZ_FXTY01000003.1"/>
</dbReference>
<evidence type="ECO:0000313" key="3">
    <source>
        <dbReference type="Proteomes" id="UP001157961"/>
    </source>
</evidence>
<protein>
    <recommendedName>
        <fullName evidence="4">DUF2497 domain-containing protein</fullName>
    </recommendedName>
</protein>
<proteinExistence type="predicted"/>
<sequence>MSDPVTNTEIEDVLTSIRRLVSENRPVKNAEETEALARPVVVESAVVQDDLAQSTPAPAEAPLALVLTPALRVEETPDESADVEDAGRSNASDEGEDAPFAEVAADEDFDTVALVVGDAEAEETEESDPDIDLVFVENQQDTVEEISAGESHLSDPERFAEAETEARDEADMSYVAVTDSAPDEAVDEEQPFDFKQVLEARIHQFRDATSTEEVIEVPATELMPDMAGAVVDEMRESMPEEVADAVDLSQPESFGAAVDEAAEIDEAMLREMVADIVRQELQGALGERITRNVRKLVRREIHRALAAHDLG</sequence>
<organism evidence="2 3">
    <name type="scientific">Shimia sagamensis</name>
    <dbReference type="NCBI Taxonomy" id="1566352"/>
    <lineage>
        <taxon>Bacteria</taxon>
        <taxon>Pseudomonadati</taxon>
        <taxon>Pseudomonadota</taxon>
        <taxon>Alphaproteobacteria</taxon>
        <taxon>Rhodobacterales</taxon>
        <taxon>Roseobacteraceae</taxon>
    </lineage>
</organism>
<name>A0ABY1NVG5_9RHOB</name>
<reference evidence="2 3" key="1">
    <citation type="submission" date="2017-05" db="EMBL/GenBank/DDBJ databases">
        <authorList>
            <person name="Varghese N."/>
            <person name="Submissions S."/>
        </authorList>
    </citation>
    <scope>NUCLEOTIDE SEQUENCE [LARGE SCALE GENOMIC DNA]</scope>
    <source>
        <strain evidence="2 3">DSM 29734</strain>
    </source>
</reference>
<evidence type="ECO:0008006" key="4">
    <source>
        <dbReference type="Google" id="ProtNLM"/>
    </source>
</evidence>
<keyword evidence="3" id="KW-1185">Reference proteome</keyword>
<gene>
    <name evidence="2" type="ORF">SAMN06265373_103398</name>
</gene>
<dbReference type="Proteomes" id="UP001157961">
    <property type="component" value="Unassembled WGS sequence"/>
</dbReference>